<evidence type="ECO:0000259" key="2">
    <source>
        <dbReference type="PROSITE" id="PS50801"/>
    </source>
</evidence>
<protein>
    <submittedName>
        <fullName evidence="3">Anti-anti-sigma factor</fullName>
    </submittedName>
</protein>
<dbReference type="Pfam" id="PF01740">
    <property type="entry name" value="STAS"/>
    <property type="match status" value="1"/>
</dbReference>
<dbReference type="InterPro" id="IPR002645">
    <property type="entry name" value="STAS_dom"/>
</dbReference>
<dbReference type="CDD" id="cd07043">
    <property type="entry name" value="STAS_anti-anti-sigma_factors"/>
    <property type="match status" value="1"/>
</dbReference>
<dbReference type="InterPro" id="IPR036513">
    <property type="entry name" value="STAS_dom_sf"/>
</dbReference>
<evidence type="ECO:0000313" key="3">
    <source>
        <dbReference type="EMBL" id="SOC50178.1"/>
    </source>
</evidence>
<accession>A0A285V9B5</accession>
<evidence type="ECO:0000313" key="4">
    <source>
        <dbReference type="Proteomes" id="UP000219435"/>
    </source>
</evidence>
<sequence length="137" mass="14365">MDAERGSAGAAGSITVELESSGRRVLRLAGNVDTAVAARFRAEHGREREPVDAVDAGAVTFISSSAVSLIVMFVEASVAAGRRPVLRSASRQMLRVIQLAGIASLLPRPDPPAGPPASGEPRRPARAAERGTRRTDR</sequence>
<dbReference type="Gene3D" id="3.30.750.24">
    <property type="entry name" value="STAS domain"/>
    <property type="match status" value="1"/>
</dbReference>
<dbReference type="Proteomes" id="UP000219435">
    <property type="component" value="Unassembled WGS sequence"/>
</dbReference>
<organism evidence="3 4">
    <name type="scientific">Blastococcus aggregatus</name>
    <dbReference type="NCBI Taxonomy" id="38502"/>
    <lineage>
        <taxon>Bacteria</taxon>
        <taxon>Bacillati</taxon>
        <taxon>Actinomycetota</taxon>
        <taxon>Actinomycetes</taxon>
        <taxon>Geodermatophilales</taxon>
        <taxon>Geodermatophilaceae</taxon>
        <taxon>Blastococcus</taxon>
    </lineage>
</organism>
<name>A0A285V9B5_9ACTN</name>
<proteinExistence type="predicted"/>
<keyword evidence="4" id="KW-1185">Reference proteome</keyword>
<feature type="region of interest" description="Disordered" evidence="1">
    <location>
        <begin position="105"/>
        <end position="137"/>
    </location>
</feature>
<dbReference type="EMBL" id="OBQI01000004">
    <property type="protein sequence ID" value="SOC50178.1"/>
    <property type="molecule type" value="Genomic_DNA"/>
</dbReference>
<reference evidence="4" key="1">
    <citation type="submission" date="2017-08" db="EMBL/GenBank/DDBJ databases">
        <authorList>
            <person name="Varghese N."/>
            <person name="Submissions S."/>
        </authorList>
    </citation>
    <scope>NUCLEOTIDE SEQUENCE [LARGE SCALE GENOMIC DNA]</scope>
    <source>
        <strain evidence="4">DSM 4725</strain>
    </source>
</reference>
<dbReference type="RefSeq" id="WP_176522976.1">
    <property type="nucleotide sequence ID" value="NZ_OBQI01000004.1"/>
</dbReference>
<dbReference type="PROSITE" id="PS50801">
    <property type="entry name" value="STAS"/>
    <property type="match status" value="1"/>
</dbReference>
<dbReference type="AlphaFoldDB" id="A0A285V9B5"/>
<gene>
    <name evidence="3" type="ORF">SAMN05660748_2919</name>
</gene>
<dbReference type="SUPFAM" id="SSF52091">
    <property type="entry name" value="SpoIIaa-like"/>
    <property type="match status" value="1"/>
</dbReference>
<feature type="compositionally biased region" description="Basic and acidic residues" evidence="1">
    <location>
        <begin position="120"/>
        <end position="137"/>
    </location>
</feature>
<evidence type="ECO:0000256" key="1">
    <source>
        <dbReference type="SAM" id="MobiDB-lite"/>
    </source>
</evidence>
<feature type="domain" description="STAS" evidence="2">
    <location>
        <begin position="22"/>
        <end position="102"/>
    </location>
</feature>